<feature type="compositionally biased region" description="Polar residues" evidence="1">
    <location>
        <begin position="1"/>
        <end position="16"/>
    </location>
</feature>
<organism evidence="2 3">
    <name type="scientific">Handroanthus impetiginosus</name>
    <dbReference type="NCBI Taxonomy" id="429701"/>
    <lineage>
        <taxon>Eukaryota</taxon>
        <taxon>Viridiplantae</taxon>
        <taxon>Streptophyta</taxon>
        <taxon>Embryophyta</taxon>
        <taxon>Tracheophyta</taxon>
        <taxon>Spermatophyta</taxon>
        <taxon>Magnoliopsida</taxon>
        <taxon>eudicotyledons</taxon>
        <taxon>Gunneridae</taxon>
        <taxon>Pentapetalae</taxon>
        <taxon>asterids</taxon>
        <taxon>lamiids</taxon>
        <taxon>Lamiales</taxon>
        <taxon>Bignoniaceae</taxon>
        <taxon>Crescentiina</taxon>
        <taxon>Tabebuia alliance</taxon>
        <taxon>Handroanthus</taxon>
    </lineage>
</organism>
<dbReference type="STRING" id="429701.A0A2G9H209"/>
<proteinExistence type="predicted"/>
<keyword evidence="3" id="KW-1185">Reference proteome</keyword>
<name>A0A2G9H209_9LAMI</name>
<feature type="compositionally biased region" description="Acidic residues" evidence="1">
    <location>
        <begin position="73"/>
        <end position="89"/>
    </location>
</feature>
<comment type="caution">
    <text evidence="2">The sequence shown here is derived from an EMBL/GenBank/DDBJ whole genome shotgun (WGS) entry which is preliminary data.</text>
</comment>
<evidence type="ECO:0000313" key="2">
    <source>
        <dbReference type="EMBL" id="PIN11533.1"/>
    </source>
</evidence>
<dbReference type="OrthoDB" id="773814at2759"/>
<reference evidence="3" key="1">
    <citation type="journal article" date="2018" name="Gigascience">
        <title>Genome assembly of the Pink Ipe (Handroanthus impetiginosus, Bignoniaceae), a highly valued, ecologically keystone Neotropical timber forest tree.</title>
        <authorList>
            <person name="Silva-Junior O.B."/>
            <person name="Grattapaglia D."/>
            <person name="Novaes E."/>
            <person name="Collevatti R.G."/>
        </authorList>
    </citation>
    <scope>NUCLEOTIDE SEQUENCE [LARGE SCALE GENOMIC DNA]</scope>
    <source>
        <strain evidence="3">cv. UFG-1</strain>
    </source>
</reference>
<evidence type="ECO:0000256" key="1">
    <source>
        <dbReference type="SAM" id="MobiDB-lite"/>
    </source>
</evidence>
<protein>
    <submittedName>
        <fullName evidence="2">Uncharacterized protein</fullName>
    </submittedName>
</protein>
<dbReference type="EMBL" id="NKXS01002920">
    <property type="protein sequence ID" value="PIN11533.1"/>
    <property type="molecule type" value="Genomic_DNA"/>
</dbReference>
<evidence type="ECO:0000313" key="3">
    <source>
        <dbReference type="Proteomes" id="UP000231279"/>
    </source>
</evidence>
<dbReference type="AlphaFoldDB" id="A0A2G9H209"/>
<sequence length="96" mass="10741">MDMNHSSLNSDVSKNDLNGVESPKAVVNGEGDGDDESKSLLHSQENKLLQESEKPKRKVQWLDDNGDKLVEILEFEPSDESDSDEEESDSCICRIM</sequence>
<feature type="compositionally biased region" description="Basic and acidic residues" evidence="1">
    <location>
        <begin position="36"/>
        <end position="54"/>
    </location>
</feature>
<accession>A0A2G9H209</accession>
<feature type="region of interest" description="Disordered" evidence="1">
    <location>
        <begin position="1"/>
        <end position="96"/>
    </location>
</feature>
<gene>
    <name evidence="2" type="ORF">CDL12_15858</name>
</gene>
<dbReference type="PANTHER" id="PTHR33401:SF2">
    <property type="entry name" value="OS03G0138400 PROTEIN"/>
    <property type="match status" value="1"/>
</dbReference>
<dbReference type="Proteomes" id="UP000231279">
    <property type="component" value="Unassembled WGS sequence"/>
</dbReference>
<dbReference type="PANTHER" id="PTHR33401">
    <property type="entry name" value="LIGHT-HARVESTING COMPLEX-LIKE PROTEIN OHP2, CHLOROPLASTIC"/>
    <property type="match status" value="1"/>
</dbReference>